<sequence length="353" mass="37944">MSQSTIAATLRLPAPQPRGPVSAAVLDALRTGAADAPDSPVHGLTSRAIDEAVATGDLLRDDDLQLALFVLQELHYRGVDGVDDDREWQPGVVALRRLLEGALEQELRDRVPLPSLPAPHAPDVAAALFALTAADQGPSLSRYAARHATLEQLREMLMLKSVYQLKEADPHTWSIPRLTGRAKAAAVEIQADEYGGGHLGSMHSELFRKSMRAIGLDDSYGAYVDHAPGITLCASTFMSMCGLNRRLRGAITGHLAAFEMTSSIPNRLYGDGLRRHGYGEDATHYFDEHVAADAVHEQIAGRDLAGGLAETEPELLRDIVFGAAACLFIDGLAAVDHLDAWNSGRSALHEVTP</sequence>
<gene>
    <name evidence="1" type="ORF">ATL41_1444</name>
</gene>
<dbReference type="AlphaFoldDB" id="A0A2A9EER0"/>
<accession>A0A2A9EER0</accession>
<dbReference type="SUPFAM" id="SSF48613">
    <property type="entry name" value="Heme oxygenase-like"/>
    <property type="match status" value="1"/>
</dbReference>
<dbReference type="EMBL" id="PDJH01000001">
    <property type="protein sequence ID" value="PFG36709.1"/>
    <property type="molecule type" value="Genomic_DNA"/>
</dbReference>
<protein>
    <submittedName>
        <fullName evidence="1">Heme oxygenase-like protein</fullName>
    </submittedName>
</protein>
<dbReference type="Proteomes" id="UP000221394">
    <property type="component" value="Unassembled WGS sequence"/>
</dbReference>
<evidence type="ECO:0000313" key="1">
    <source>
        <dbReference type="EMBL" id="PFG36709.1"/>
    </source>
</evidence>
<keyword evidence="2" id="KW-1185">Reference proteome</keyword>
<dbReference type="OrthoDB" id="252872at2"/>
<dbReference type="Gene3D" id="1.20.910.10">
    <property type="entry name" value="Heme oxygenase-like"/>
    <property type="match status" value="1"/>
</dbReference>
<reference evidence="1 2" key="1">
    <citation type="submission" date="2017-10" db="EMBL/GenBank/DDBJ databases">
        <title>Sequencing the genomes of 1000 actinobacteria strains.</title>
        <authorList>
            <person name="Klenk H.-P."/>
        </authorList>
    </citation>
    <scope>NUCLEOTIDE SEQUENCE [LARGE SCALE GENOMIC DNA]</scope>
    <source>
        <strain evidence="1 2">DSM 21574</strain>
    </source>
</reference>
<dbReference type="InterPro" id="IPR016084">
    <property type="entry name" value="Haem_Oase-like_multi-hlx"/>
</dbReference>
<comment type="caution">
    <text evidence="1">The sequence shown here is derived from an EMBL/GenBank/DDBJ whole genome shotgun (WGS) entry which is preliminary data.</text>
</comment>
<organism evidence="1 2">
    <name type="scientific">Flavimobilis soli</name>
    <dbReference type="NCBI Taxonomy" id="442709"/>
    <lineage>
        <taxon>Bacteria</taxon>
        <taxon>Bacillati</taxon>
        <taxon>Actinomycetota</taxon>
        <taxon>Actinomycetes</taxon>
        <taxon>Micrococcales</taxon>
        <taxon>Jonesiaceae</taxon>
        <taxon>Flavimobilis</taxon>
    </lineage>
</organism>
<dbReference type="SMART" id="SM01236">
    <property type="entry name" value="Haem_oxygenase_2"/>
    <property type="match status" value="1"/>
</dbReference>
<dbReference type="RefSeq" id="WP_098457859.1">
    <property type="nucleotide sequence ID" value="NZ_PDJH01000001.1"/>
</dbReference>
<name>A0A2A9EER0_9MICO</name>
<evidence type="ECO:0000313" key="2">
    <source>
        <dbReference type="Proteomes" id="UP000221394"/>
    </source>
</evidence>
<dbReference type="Pfam" id="PF14518">
    <property type="entry name" value="Haem_oxygenas_2"/>
    <property type="match status" value="1"/>
</dbReference>
<proteinExistence type="predicted"/>